<feature type="transmembrane region" description="Helical" evidence="7">
    <location>
        <begin position="25"/>
        <end position="47"/>
    </location>
</feature>
<feature type="domain" description="Heme-copper oxidase subunit III family profile" evidence="8">
    <location>
        <begin position="24"/>
        <end position="198"/>
    </location>
</feature>
<comment type="similarity">
    <text evidence="2 6">Belongs to the cytochrome c oxidase subunit 3 family.</text>
</comment>
<feature type="transmembrane region" description="Helical" evidence="7">
    <location>
        <begin position="95"/>
        <end position="115"/>
    </location>
</feature>
<organism evidence="9 10">
    <name type="scientific">Terrimonas rubra</name>
    <dbReference type="NCBI Taxonomy" id="1035890"/>
    <lineage>
        <taxon>Bacteria</taxon>
        <taxon>Pseudomonadati</taxon>
        <taxon>Bacteroidota</taxon>
        <taxon>Chitinophagia</taxon>
        <taxon>Chitinophagales</taxon>
        <taxon>Chitinophagaceae</taxon>
        <taxon>Terrimonas</taxon>
    </lineage>
</organism>
<dbReference type="InterPro" id="IPR024791">
    <property type="entry name" value="Cyt_c/ubiquinol_Oxase_su3"/>
</dbReference>
<dbReference type="PANTHER" id="PTHR11403:SF10">
    <property type="entry name" value="CYTOCHROME C OXIDASE"/>
    <property type="match status" value="1"/>
</dbReference>
<sequence length="198" mass="22567">MVGQLNIDKTNNRLGEGRKMHPHKFTLWVAIASMLMMFAGLTSAFIIKSNLEGWRTIDFPKIFWVSTAVIVTSSITIQMALRAFKQRSMQRYRSLMVVTLILGIAFIALQTFGFIELWNEQQVRFKGSSGAGQFLYVIFGLHGLHVMGGMVALIIMVCRSLWGKVKSYSSVPVEVMSSYWHFVDILWIYLLVFFLLIG</sequence>
<evidence type="ECO:0000256" key="2">
    <source>
        <dbReference type="ARBA" id="ARBA00010581"/>
    </source>
</evidence>
<reference evidence="10" key="1">
    <citation type="journal article" date="2019" name="Int. J. Syst. Evol. Microbiol.">
        <title>The Global Catalogue of Microorganisms (GCM) 10K type strain sequencing project: providing services to taxonomists for standard genome sequencing and annotation.</title>
        <authorList>
            <consortium name="The Broad Institute Genomics Platform"/>
            <consortium name="The Broad Institute Genome Sequencing Center for Infectious Disease"/>
            <person name="Wu L."/>
            <person name="Ma J."/>
        </authorList>
    </citation>
    <scope>NUCLEOTIDE SEQUENCE [LARGE SCALE GENOMIC DNA]</scope>
    <source>
        <strain evidence="10">KCTC 23299</strain>
    </source>
</reference>
<evidence type="ECO:0000313" key="9">
    <source>
        <dbReference type="EMBL" id="MFD2919030.1"/>
    </source>
</evidence>
<accession>A0ABW6A3J6</accession>
<keyword evidence="10" id="KW-1185">Reference proteome</keyword>
<evidence type="ECO:0000256" key="5">
    <source>
        <dbReference type="ARBA" id="ARBA00023136"/>
    </source>
</evidence>
<feature type="transmembrane region" description="Helical" evidence="7">
    <location>
        <begin position="179"/>
        <end position="197"/>
    </location>
</feature>
<dbReference type="PROSITE" id="PS50253">
    <property type="entry name" value="COX3"/>
    <property type="match status" value="1"/>
</dbReference>
<gene>
    <name evidence="9" type="ORF">ACFS6H_04850</name>
</gene>
<dbReference type="PANTHER" id="PTHR11403">
    <property type="entry name" value="CYTOCHROME C OXIDASE SUBUNIT III"/>
    <property type="match status" value="1"/>
</dbReference>
<dbReference type="EMBL" id="JBHUOZ010000001">
    <property type="protein sequence ID" value="MFD2919030.1"/>
    <property type="molecule type" value="Genomic_DNA"/>
</dbReference>
<dbReference type="SUPFAM" id="SSF81452">
    <property type="entry name" value="Cytochrome c oxidase subunit III-like"/>
    <property type="match status" value="1"/>
</dbReference>
<keyword evidence="5 7" id="KW-0472">Membrane</keyword>
<dbReference type="InterPro" id="IPR035973">
    <property type="entry name" value="Cyt_c_oxidase_su3-like_sf"/>
</dbReference>
<dbReference type="InterPro" id="IPR000298">
    <property type="entry name" value="Cyt_c_oxidase-like_su3"/>
</dbReference>
<evidence type="ECO:0000256" key="6">
    <source>
        <dbReference type="RuleBase" id="RU003376"/>
    </source>
</evidence>
<dbReference type="Proteomes" id="UP001597511">
    <property type="component" value="Unassembled WGS sequence"/>
</dbReference>
<dbReference type="Pfam" id="PF00510">
    <property type="entry name" value="COX3"/>
    <property type="match status" value="1"/>
</dbReference>
<comment type="subcellular location">
    <subcellularLocation>
        <location evidence="6">Cell membrane</location>
        <topology evidence="6">Multi-pass membrane protein</topology>
    </subcellularLocation>
    <subcellularLocation>
        <location evidence="1">Membrane</location>
        <topology evidence="1">Multi-pass membrane protein</topology>
    </subcellularLocation>
</comment>
<feature type="transmembrane region" description="Helical" evidence="7">
    <location>
        <begin position="62"/>
        <end position="83"/>
    </location>
</feature>
<protein>
    <submittedName>
        <fullName evidence="9">Heme-copper oxidase subunit III</fullName>
    </submittedName>
</protein>
<keyword evidence="4 7" id="KW-1133">Transmembrane helix</keyword>
<evidence type="ECO:0000256" key="3">
    <source>
        <dbReference type="ARBA" id="ARBA00022692"/>
    </source>
</evidence>
<evidence type="ECO:0000256" key="1">
    <source>
        <dbReference type="ARBA" id="ARBA00004141"/>
    </source>
</evidence>
<evidence type="ECO:0000259" key="8">
    <source>
        <dbReference type="PROSITE" id="PS50253"/>
    </source>
</evidence>
<dbReference type="Gene3D" id="1.20.120.80">
    <property type="entry name" value="Cytochrome c oxidase, subunit III, four-helix bundle"/>
    <property type="match status" value="1"/>
</dbReference>
<evidence type="ECO:0000256" key="4">
    <source>
        <dbReference type="ARBA" id="ARBA00022989"/>
    </source>
</evidence>
<evidence type="ECO:0000256" key="7">
    <source>
        <dbReference type="SAM" id="Phobius"/>
    </source>
</evidence>
<proteinExistence type="inferred from homology"/>
<evidence type="ECO:0000313" key="10">
    <source>
        <dbReference type="Proteomes" id="UP001597511"/>
    </source>
</evidence>
<name>A0ABW6A3J6_9BACT</name>
<dbReference type="InterPro" id="IPR013833">
    <property type="entry name" value="Cyt_c_oxidase_su3_a-hlx"/>
</dbReference>
<comment type="caution">
    <text evidence="9">The sequence shown here is derived from an EMBL/GenBank/DDBJ whole genome shotgun (WGS) entry which is preliminary data.</text>
</comment>
<dbReference type="RefSeq" id="WP_386095814.1">
    <property type="nucleotide sequence ID" value="NZ_JBHUOZ010000001.1"/>
</dbReference>
<keyword evidence="3 6" id="KW-0812">Transmembrane</keyword>
<feature type="transmembrane region" description="Helical" evidence="7">
    <location>
        <begin position="135"/>
        <end position="158"/>
    </location>
</feature>